<dbReference type="InterPro" id="IPR036938">
    <property type="entry name" value="PAP2/HPO_sf"/>
</dbReference>
<dbReference type="RefSeq" id="WP_316702350.1">
    <property type="nucleotide sequence ID" value="NZ_CP136336.1"/>
</dbReference>
<dbReference type="EC" id="1.11.1.-" evidence="2"/>
<proteinExistence type="predicted"/>
<gene>
    <name evidence="2" type="ORF">RXV79_04875</name>
</gene>
<dbReference type="PANTHER" id="PTHR34599">
    <property type="entry name" value="PEROXIDASE-RELATED"/>
    <property type="match status" value="1"/>
</dbReference>
<dbReference type="Proteomes" id="UP001303946">
    <property type="component" value="Chromosome"/>
</dbReference>
<feature type="signal peptide" evidence="1">
    <location>
        <begin position="1"/>
        <end position="30"/>
    </location>
</feature>
<reference evidence="2 3" key="1">
    <citation type="submission" date="2023-10" db="EMBL/GenBank/DDBJ databases">
        <title>Bacteria for the degradation of biodegradable plastic PBAT(Polybutylene adipate terephthalate).</title>
        <authorList>
            <person name="Weon H.-Y."/>
            <person name="Yeon J."/>
        </authorList>
    </citation>
    <scope>NUCLEOTIDE SEQUENCE [LARGE SCALE GENOMIC DNA]</scope>
    <source>
        <strain evidence="2 3">SBD 7-3</strain>
    </source>
</reference>
<dbReference type="InterPro" id="IPR006311">
    <property type="entry name" value="TAT_signal"/>
</dbReference>
<evidence type="ECO:0000313" key="2">
    <source>
        <dbReference type="EMBL" id="WOB09396.1"/>
    </source>
</evidence>
<dbReference type="PROSITE" id="PS51318">
    <property type="entry name" value="TAT"/>
    <property type="match status" value="1"/>
</dbReference>
<feature type="chain" id="PRO_5045466793" evidence="1">
    <location>
        <begin position="31"/>
        <end position="431"/>
    </location>
</feature>
<sequence>MKHFDSQRRSFAMRLVSTAVLVGAAASLTANPRPAEAHAPQQPAPANAVLQWNAVAEAAFTPSQGTNPMSQSRTLAILHASVHDALNAIDRRYASYTPGLPKSPKAMPEAAVAAASREVLVRLLPEQAALVETAYGQALKALPDGAAKTAGIGLGQAAAWAMMNRRQNDGADSAFIPYVPRPGAGEYQFTAPFDFAGAPGWGKVTPFVIKLQDHALDGPLPLTSSHYAKDLALVREIGDVNSRTRTAEQTEIAKFWYEDSPLGWNRIAHQVMRERRVDAWEAARAFTLLHFAMADGFIAGFHEKYEHRFWRPVTAIHAAETDGNPQTQPDASWQPLLVTPPVPDYPSTHTVLGWSAAEVLIELFGDRQRYSLTSLTLPNVTRHFRGFSQAAHENGNSRLYAGIHFPHAIKEGRRQGRSIGQAVAEALPRVR</sequence>
<protein>
    <submittedName>
        <fullName evidence="2">Vanadium-dependent haloperoxidase</fullName>
        <ecNumber evidence="2">1.11.1.-</ecNumber>
    </submittedName>
</protein>
<evidence type="ECO:0000313" key="3">
    <source>
        <dbReference type="Proteomes" id="UP001303946"/>
    </source>
</evidence>
<accession>A0ABZ0CY04</accession>
<dbReference type="PANTHER" id="PTHR34599:SF1">
    <property type="entry name" value="PHOSPHATIDIC ACID PHOSPHATASE TYPE 2_HALOPEROXIDASE DOMAIN-CONTAINING PROTEIN"/>
    <property type="match status" value="1"/>
</dbReference>
<dbReference type="EMBL" id="CP136336">
    <property type="protein sequence ID" value="WOB09396.1"/>
    <property type="molecule type" value="Genomic_DNA"/>
</dbReference>
<keyword evidence="2" id="KW-0560">Oxidoreductase</keyword>
<keyword evidence="2" id="KW-0575">Peroxidase</keyword>
<dbReference type="CDD" id="cd03398">
    <property type="entry name" value="PAP2_haloperoxidase"/>
    <property type="match status" value="1"/>
</dbReference>
<dbReference type="InterPro" id="IPR052559">
    <property type="entry name" value="V-haloperoxidase"/>
</dbReference>
<dbReference type="SUPFAM" id="SSF48317">
    <property type="entry name" value="Acid phosphatase/Vanadium-dependent haloperoxidase"/>
    <property type="match status" value="1"/>
</dbReference>
<name>A0ABZ0CY04_9BURK</name>
<organism evidence="2 3">
    <name type="scientific">Piscinibacter gummiphilus</name>
    <dbReference type="NCBI Taxonomy" id="946333"/>
    <lineage>
        <taxon>Bacteria</taxon>
        <taxon>Pseudomonadati</taxon>
        <taxon>Pseudomonadota</taxon>
        <taxon>Betaproteobacteria</taxon>
        <taxon>Burkholderiales</taxon>
        <taxon>Sphaerotilaceae</taxon>
        <taxon>Piscinibacter</taxon>
    </lineage>
</organism>
<keyword evidence="1" id="KW-0732">Signal</keyword>
<dbReference type="GO" id="GO:0004601">
    <property type="term" value="F:peroxidase activity"/>
    <property type="evidence" value="ECO:0007669"/>
    <property type="project" value="UniProtKB-KW"/>
</dbReference>
<keyword evidence="3" id="KW-1185">Reference proteome</keyword>
<dbReference type="Gene3D" id="1.10.606.20">
    <property type="match status" value="1"/>
</dbReference>
<evidence type="ECO:0000256" key="1">
    <source>
        <dbReference type="SAM" id="SignalP"/>
    </source>
</evidence>